<feature type="region of interest" description="Disordered" evidence="1">
    <location>
        <begin position="342"/>
        <end position="373"/>
    </location>
</feature>
<feature type="compositionally biased region" description="Basic and acidic residues" evidence="1">
    <location>
        <begin position="1"/>
        <end position="11"/>
    </location>
</feature>
<dbReference type="Gene3D" id="2.170.270.10">
    <property type="entry name" value="SET domain"/>
    <property type="match status" value="1"/>
</dbReference>
<keyword evidence="4" id="KW-1185">Reference proteome</keyword>
<evidence type="ECO:0000259" key="2">
    <source>
        <dbReference type="PROSITE" id="PS50280"/>
    </source>
</evidence>
<feature type="compositionally biased region" description="Polar residues" evidence="1">
    <location>
        <begin position="58"/>
        <end position="67"/>
    </location>
</feature>
<dbReference type="PANTHER" id="PTHR47332:SF4">
    <property type="entry name" value="SET DOMAIN-CONTAINING PROTEIN 5"/>
    <property type="match status" value="1"/>
</dbReference>
<feature type="compositionally biased region" description="Low complexity" evidence="1">
    <location>
        <begin position="81"/>
        <end position="90"/>
    </location>
</feature>
<feature type="compositionally biased region" description="Basic and acidic residues" evidence="1">
    <location>
        <begin position="91"/>
        <end position="126"/>
    </location>
</feature>
<sequence length="558" mass="61457">MPLIDRLREAGYLDSSSEDEDPKATKGGQKGESKGKGKGDGKAKSMADSATDEALTVSFKQSATSTEASDDGDDKNEDEGSNSTGSGTDSTNKDTSDDAIKAEQTESETKEETQEAESERESKAEETTGTADTTPETTRPSSPYSDYPHYQLSDHDDGYGSGESDMSEIQIRNHEKVRRVVNNSHGYFNVLGRADCLQQRSAGTIPPPHKYCEKVTVNRFGQVVRERRKKKSQPEDESEYRIVELTYPTGDDNAAEGFSIWGFKNGIRVYRLESEFLPRLYAQKVKTCVGFDYIDISAVCPPKVVTVSAEESAAKAKLLSVTNSATETLTDTPVDMFVDSTATSATNSDTPIDKPIDISTNRPSDNDASMSSSLQPTLEVNDTFAIRPSALGGLGCFALRDLYRGDHVLVERPLIRTNLLYLFHELECLSPEGRAQFEALHAWHPDPNASRAEQIWTANTFIAGELEGLFVVASRFNHACSGSPKQNIGYRYDRHQNVLVLTATARILAGTELLISYGKSRQMLQDRFGFECECGSCQMGGESTKLLTAEELYRRMWS</sequence>
<organism evidence="3 4">
    <name type="scientific">Sporothrix bragantina</name>
    <dbReference type="NCBI Taxonomy" id="671064"/>
    <lineage>
        <taxon>Eukaryota</taxon>
        <taxon>Fungi</taxon>
        <taxon>Dikarya</taxon>
        <taxon>Ascomycota</taxon>
        <taxon>Pezizomycotina</taxon>
        <taxon>Sordariomycetes</taxon>
        <taxon>Sordariomycetidae</taxon>
        <taxon>Ophiostomatales</taxon>
        <taxon>Ophiostomataceae</taxon>
        <taxon>Sporothrix</taxon>
    </lineage>
</organism>
<dbReference type="EMBL" id="CAWUHC010000015">
    <property type="protein sequence ID" value="CAK7215754.1"/>
    <property type="molecule type" value="Genomic_DNA"/>
</dbReference>
<feature type="compositionally biased region" description="Acidic residues" evidence="1">
    <location>
        <begin position="68"/>
        <end position="80"/>
    </location>
</feature>
<comment type="caution">
    <text evidence="3">The sequence shown here is derived from an EMBL/GenBank/DDBJ whole genome shotgun (WGS) entry which is preliminary data.</text>
</comment>
<dbReference type="CDD" id="cd20071">
    <property type="entry name" value="SET_SMYD"/>
    <property type="match status" value="1"/>
</dbReference>
<protein>
    <recommendedName>
        <fullName evidence="2">SET domain-containing protein</fullName>
    </recommendedName>
</protein>
<feature type="region of interest" description="Disordered" evidence="1">
    <location>
        <begin position="1"/>
        <end position="165"/>
    </location>
</feature>
<reference evidence="3 4" key="1">
    <citation type="submission" date="2024-01" db="EMBL/GenBank/DDBJ databases">
        <authorList>
            <person name="Allen C."/>
            <person name="Tagirdzhanova G."/>
        </authorList>
    </citation>
    <scope>NUCLEOTIDE SEQUENCE [LARGE SCALE GENOMIC DNA]</scope>
</reference>
<dbReference type="PROSITE" id="PS50280">
    <property type="entry name" value="SET"/>
    <property type="match status" value="1"/>
</dbReference>
<accession>A0ABP0B852</accession>
<evidence type="ECO:0000313" key="3">
    <source>
        <dbReference type="EMBL" id="CAK7215754.1"/>
    </source>
</evidence>
<evidence type="ECO:0000256" key="1">
    <source>
        <dbReference type="SAM" id="MobiDB-lite"/>
    </source>
</evidence>
<dbReference type="Pfam" id="PF00856">
    <property type="entry name" value="SET"/>
    <property type="match status" value="1"/>
</dbReference>
<dbReference type="SUPFAM" id="SSF82199">
    <property type="entry name" value="SET domain"/>
    <property type="match status" value="1"/>
</dbReference>
<feature type="domain" description="SET" evidence="2">
    <location>
        <begin position="376"/>
        <end position="518"/>
    </location>
</feature>
<feature type="compositionally biased region" description="Polar residues" evidence="1">
    <location>
        <begin position="358"/>
        <end position="373"/>
    </location>
</feature>
<dbReference type="PANTHER" id="PTHR47332">
    <property type="entry name" value="SET DOMAIN-CONTAINING PROTEIN 5"/>
    <property type="match status" value="1"/>
</dbReference>
<dbReference type="InterPro" id="IPR053185">
    <property type="entry name" value="SET_domain_protein"/>
</dbReference>
<gene>
    <name evidence="3" type="ORF">SBRCBS47491_002591</name>
</gene>
<proteinExistence type="predicted"/>
<dbReference type="InterPro" id="IPR001214">
    <property type="entry name" value="SET_dom"/>
</dbReference>
<name>A0ABP0B852_9PEZI</name>
<evidence type="ECO:0000313" key="4">
    <source>
        <dbReference type="Proteomes" id="UP001642406"/>
    </source>
</evidence>
<feature type="compositionally biased region" description="Low complexity" evidence="1">
    <location>
        <begin position="127"/>
        <end position="138"/>
    </location>
</feature>
<feature type="compositionally biased region" description="Basic and acidic residues" evidence="1">
    <location>
        <begin position="29"/>
        <end position="45"/>
    </location>
</feature>
<dbReference type="Proteomes" id="UP001642406">
    <property type="component" value="Unassembled WGS sequence"/>
</dbReference>
<dbReference type="InterPro" id="IPR046341">
    <property type="entry name" value="SET_dom_sf"/>
</dbReference>